<evidence type="ECO:0000313" key="1">
    <source>
        <dbReference type="EMBL" id="KPE52209.1"/>
    </source>
</evidence>
<accession>A0A0N1KTR4</accession>
<name>A0A0N1KTR4_CHRID</name>
<dbReference type="EMBL" id="LJOD01000002">
    <property type="protein sequence ID" value="KPE52209.1"/>
    <property type="molecule type" value="Genomic_DNA"/>
</dbReference>
<dbReference type="OrthoDB" id="1250592at2"/>
<reference evidence="2" key="2">
    <citation type="submission" date="2015-09" db="EMBL/GenBank/DDBJ databases">
        <title>Draft genome sequence of a multidrug-resistant Chryseobacterium indologenes isolate from Malaysia.</title>
        <authorList>
            <person name="Yu C.Y."/>
            <person name="Ang G.Y."/>
            <person name="Chan K.-G."/>
        </authorList>
    </citation>
    <scope>NUCLEOTIDE SEQUENCE [LARGE SCALE GENOMIC DNA]</scope>
    <source>
        <strain evidence="2">CI_885</strain>
    </source>
</reference>
<dbReference type="PATRIC" id="fig|253.9.peg.2266"/>
<proteinExistence type="predicted"/>
<reference evidence="1 2" key="1">
    <citation type="journal article" date="2015" name="Genom Data">
        <title>Draft genome sequence of a multidrug-resistant Chryseobacterium indologenes isolate from Malaysia.</title>
        <authorList>
            <person name="Yu C.Y."/>
            <person name="Ang G.Y."/>
            <person name="Cheng H.J."/>
            <person name="Cheong Y.M."/>
            <person name="Yin W.F."/>
            <person name="Chan K.G."/>
        </authorList>
    </citation>
    <scope>NUCLEOTIDE SEQUENCE [LARGE SCALE GENOMIC DNA]</scope>
    <source>
        <strain evidence="1 2">CI_885</strain>
    </source>
</reference>
<dbReference type="Proteomes" id="UP000037953">
    <property type="component" value="Unassembled WGS sequence"/>
</dbReference>
<comment type="caution">
    <text evidence="1">The sequence shown here is derived from an EMBL/GenBank/DDBJ whole genome shotgun (WGS) entry which is preliminary data.</text>
</comment>
<gene>
    <name evidence="1" type="ORF">AOB46_04830</name>
</gene>
<sequence length="149" mass="16969">MKGNILKILAVSGCVISCSPAHTLFVKNNTNERLDFFVELKEKSQVKELLICKELVPDEKLESKAFINYYKEGKCYHQAINAINNKSYKFTLPVNYTINIAPNNSVYPFKAIYYMRGDIKCFINMGTSADCRQKTSQQPGLVNITEILE</sequence>
<organism evidence="1 2">
    <name type="scientific">Chryseobacterium indologenes</name>
    <name type="common">Flavobacterium indologenes</name>
    <dbReference type="NCBI Taxonomy" id="253"/>
    <lineage>
        <taxon>Bacteria</taxon>
        <taxon>Pseudomonadati</taxon>
        <taxon>Bacteroidota</taxon>
        <taxon>Flavobacteriia</taxon>
        <taxon>Flavobacteriales</taxon>
        <taxon>Weeksellaceae</taxon>
        <taxon>Chryseobacterium group</taxon>
        <taxon>Chryseobacterium</taxon>
    </lineage>
</organism>
<protein>
    <submittedName>
        <fullName evidence="1">Uncharacterized protein</fullName>
    </submittedName>
</protein>
<evidence type="ECO:0000313" key="2">
    <source>
        <dbReference type="Proteomes" id="UP000037953"/>
    </source>
</evidence>
<dbReference type="AlphaFoldDB" id="A0A0N1KTR4"/>
<dbReference type="RefSeq" id="WP_062696942.1">
    <property type="nucleotide sequence ID" value="NZ_LJOD01000002.1"/>
</dbReference>